<keyword evidence="7 13" id="KW-1133">Transmembrane helix</keyword>
<dbReference type="SMART" id="SM00369">
    <property type="entry name" value="LRR_TYP"/>
    <property type="match status" value="10"/>
</dbReference>
<dbReference type="AlphaFoldDB" id="A0AAN9GAG3"/>
<dbReference type="GO" id="GO:0007165">
    <property type="term" value="P:signal transduction"/>
    <property type="evidence" value="ECO:0007669"/>
    <property type="project" value="InterPro"/>
</dbReference>
<keyword evidence="11" id="KW-0325">Glycoprotein</keyword>
<dbReference type="InterPro" id="IPR025875">
    <property type="entry name" value="Leu-rich_rpt_4"/>
</dbReference>
<organism evidence="16 17">
    <name type="scientific">Littorina saxatilis</name>
    <dbReference type="NCBI Taxonomy" id="31220"/>
    <lineage>
        <taxon>Eukaryota</taxon>
        <taxon>Metazoa</taxon>
        <taxon>Spiralia</taxon>
        <taxon>Lophotrochozoa</taxon>
        <taxon>Mollusca</taxon>
        <taxon>Gastropoda</taxon>
        <taxon>Caenogastropoda</taxon>
        <taxon>Littorinimorpha</taxon>
        <taxon>Littorinoidea</taxon>
        <taxon>Littorinidae</taxon>
        <taxon>Littorina</taxon>
    </lineage>
</organism>
<feature type="region of interest" description="Disordered" evidence="12">
    <location>
        <begin position="889"/>
        <end position="909"/>
    </location>
</feature>
<evidence type="ECO:0000313" key="16">
    <source>
        <dbReference type="EMBL" id="KAK7100937.1"/>
    </source>
</evidence>
<dbReference type="GO" id="GO:0005886">
    <property type="term" value="C:plasma membrane"/>
    <property type="evidence" value="ECO:0007669"/>
    <property type="project" value="TreeGrafter"/>
</dbReference>
<dbReference type="Gene3D" id="3.80.10.10">
    <property type="entry name" value="Ribonuclease Inhibitor"/>
    <property type="match status" value="2"/>
</dbReference>
<dbReference type="GO" id="GO:0038023">
    <property type="term" value="F:signaling receptor activity"/>
    <property type="evidence" value="ECO:0007669"/>
    <property type="project" value="TreeGrafter"/>
</dbReference>
<keyword evidence="8" id="KW-0520">NAD</keyword>
<dbReference type="PROSITE" id="PS50104">
    <property type="entry name" value="TIR"/>
    <property type="match status" value="1"/>
</dbReference>
<evidence type="ECO:0000256" key="2">
    <source>
        <dbReference type="ARBA" id="ARBA00009634"/>
    </source>
</evidence>
<feature type="chain" id="PRO_5042834327" description="TIR domain-containing protein" evidence="14">
    <location>
        <begin position="20"/>
        <end position="909"/>
    </location>
</feature>
<evidence type="ECO:0000256" key="3">
    <source>
        <dbReference type="ARBA" id="ARBA00022614"/>
    </source>
</evidence>
<keyword evidence="6" id="KW-0677">Repeat</keyword>
<evidence type="ECO:0000256" key="13">
    <source>
        <dbReference type="SAM" id="Phobius"/>
    </source>
</evidence>
<evidence type="ECO:0000256" key="7">
    <source>
        <dbReference type="ARBA" id="ARBA00022989"/>
    </source>
</evidence>
<reference evidence="16 17" key="1">
    <citation type="submission" date="2024-02" db="EMBL/GenBank/DDBJ databases">
        <title>Chromosome-scale genome assembly of the rough periwinkle Littorina saxatilis.</title>
        <authorList>
            <person name="De Jode A."/>
            <person name="Faria R."/>
            <person name="Formenti G."/>
            <person name="Sims Y."/>
            <person name="Smith T.P."/>
            <person name="Tracey A."/>
            <person name="Wood J.M.D."/>
            <person name="Zagrodzka Z.B."/>
            <person name="Johannesson K."/>
            <person name="Butlin R.K."/>
            <person name="Leder E.H."/>
        </authorList>
    </citation>
    <scope>NUCLEOTIDE SEQUENCE [LARGE SCALE GENOMIC DNA]</scope>
    <source>
        <strain evidence="16">Snail1</strain>
        <tissue evidence="16">Muscle</tissue>
    </source>
</reference>
<keyword evidence="5 14" id="KW-0732">Signal</keyword>
<evidence type="ECO:0000256" key="6">
    <source>
        <dbReference type="ARBA" id="ARBA00022737"/>
    </source>
</evidence>
<evidence type="ECO:0000256" key="10">
    <source>
        <dbReference type="ARBA" id="ARBA00023170"/>
    </source>
</evidence>
<feature type="transmembrane region" description="Helical" evidence="13">
    <location>
        <begin position="687"/>
        <end position="709"/>
    </location>
</feature>
<keyword evidence="10" id="KW-0675">Receptor</keyword>
<keyword evidence="3" id="KW-0433">Leucine-rich repeat</keyword>
<dbReference type="EMBL" id="JBAMIC010000011">
    <property type="protein sequence ID" value="KAK7100937.1"/>
    <property type="molecule type" value="Genomic_DNA"/>
</dbReference>
<evidence type="ECO:0000256" key="5">
    <source>
        <dbReference type="ARBA" id="ARBA00022729"/>
    </source>
</evidence>
<dbReference type="PANTHER" id="PTHR24365">
    <property type="entry name" value="TOLL-LIKE RECEPTOR"/>
    <property type="match status" value="1"/>
</dbReference>
<feature type="compositionally biased region" description="Polar residues" evidence="12">
    <location>
        <begin position="86"/>
        <end position="102"/>
    </location>
</feature>
<dbReference type="Gene3D" id="3.40.50.10140">
    <property type="entry name" value="Toll/interleukin-1 receptor homology (TIR) domain"/>
    <property type="match status" value="1"/>
</dbReference>
<dbReference type="SUPFAM" id="SSF52058">
    <property type="entry name" value="L domain-like"/>
    <property type="match status" value="2"/>
</dbReference>
<feature type="region of interest" description="Disordered" evidence="12">
    <location>
        <begin position="86"/>
        <end position="114"/>
    </location>
</feature>
<evidence type="ECO:0000256" key="8">
    <source>
        <dbReference type="ARBA" id="ARBA00023027"/>
    </source>
</evidence>
<dbReference type="SMART" id="SM00255">
    <property type="entry name" value="TIR"/>
    <property type="match status" value="1"/>
</dbReference>
<evidence type="ECO:0000256" key="1">
    <source>
        <dbReference type="ARBA" id="ARBA00004479"/>
    </source>
</evidence>
<evidence type="ECO:0000256" key="4">
    <source>
        <dbReference type="ARBA" id="ARBA00022692"/>
    </source>
</evidence>
<protein>
    <recommendedName>
        <fullName evidence="15">TIR domain-containing protein</fullName>
    </recommendedName>
</protein>
<name>A0AAN9GAG3_9CAEN</name>
<evidence type="ECO:0000256" key="9">
    <source>
        <dbReference type="ARBA" id="ARBA00023136"/>
    </source>
</evidence>
<comment type="subcellular location">
    <subcellularLocation>
        <location evidence="1">Membrane</location>
        <topology evidence="1">Single-pass type I membrane protein</topology>
    </subcellularLocation>
</comment>
<feature type="signal peptide" evidence="14">
    <location>
        <begin position="1"/>
        <end position="19"/>
    </location>
</feature>
<evidence type="ECO:0000256" key="12">
    <source>
        <dbReference type="SAM" id="MobiDB-lite"/>
    </source>
</evidence>
<feature type="compositionally biased region" description="Gly residues" evidence="12">
    <location>
        <begin position="890"/>
        <end position="900"/>
    </location>
</feature>
<comment type="similarity">
    <text evidence="2">Belongs to the Toll-like receptor family.</text>
</comment>
<dbReference type="SUPFAM" id="SSF52200">
    <property type="entry name" value="Toll/Interleukin receptor TIR domain"/>
    <property type="match status" value="1"/>
</dbReference>
<keyword evidence="17" id="KW-1185">Reference proteome</keyword>
<dbReference type="InterPro" id="IPR003591">
    <property type="entry name" value="Leu-rich_rpt_typical-subtyp"/>
</dbReference>
<proteinExistence type="inferred from homology"/>
<dbReference type="InterPro" id="IPR001611">
    <property type="entry name" value="Leu-rich_rpt"/>
</dbReference>
<feature type="domain" description="TIR" evidence="15">
    <location>
        <begin position="737"/>
        <end position="884"/>
    </location>
</feature>
<accession>A0AAN9GAG3</accession>
<dbReference type="InterPro" id="IPR032675">
    <property type="entry name" value="LRR_dom_sf"/>
</dbReference>
<keyword evidence="9 13" id="KW-0472">Membrane</keyword>
<keyword evidence="4 13" id="KW-0812">Transmembrane</keyword>
<dbReference type="PROSITE" id="PS51450">
    <property type="entry name" value="LRR"/>
    <property type="match status" value="2"/>
</dbReference>
<dbReference type="InterPro" id="IPR035897">
    <property type="entry name" value="Toll_tir_struct_dom_sf"/>
</dbReference>
<evidence type="ECO:0000256" key="11">
    <source>
        <dbReference type="ARBA" id="ARBA00023180"/>
    </source>
</evidence>
<dbReference type="SMART" id="SM00082">
    <property type="entry name" value="LRRCT"/>
    <property type="match status" value="1"/>
</dbReference>
<sequence length="909" mass="102403">MFWARFLFVVNLCFPLCLKQTICAPESLFSRLPNSEPDGSHSEKNFHERTSALQDKSVGSGGFPPDGSVKNGGAFRYGAFHNGVTQDNGVHNGDTFQDSSAGNERVIPDNSVDNRSALQNSIVKSGDSFRKTSVVNDDALQSSPVGDGDSSGFLPDIWCRGPDSNSSGDGMARDLWDSQKLEDIGHSCPRHSDCSVGTSSRDLETLISPHHCGHGNFCCCCDFGENDYVANCSGHDHSLQQIPKLPANVTVLDFSFNGVNSINSSDFFQRVPKLRYLDIGHNDLRQLHDDAFSLLTNLSVLIMKDNIFLDLSKSMAAVFNVSSLHVLDLSNAYAVTLPKDAFFQYPLHSLKQLNLNRLGLRHWNATTFQSLGALQVLSLADNDMRYISTEHIDGLENVTDLDLKHNDLYDFPKSCFNTRPIYPRLERLNLTDNRITKLSIDVCFPSLRVLDIRSNPIVNLVTNMFTLKYFPSLTCLHLERLHLASIQAYAFNNTALKFLSLMYNYVDFTIENVTKDAFNGLHNLGFLQLEQNYLTNDRFIQLFGHLKALQFVYIGNTYLDEITAGTFAPFPDLTTITMHRNFFPQIPEGVFDHLRHLTHLDVSNSRITTVSSDTFSNDVRGRLRHLDLSGNFFRCDCDLLWFRDWLRAANHTVFNNSWTRYMCRNMPGVPVTDFTINPQVCLLSHDVSVITMVVVTLLILMLTLVAVFFRYRWHIRLLLYEVFRGKGRNAGLPADYFRYDVFVSYAEEDVLWVRHHLVPQLEVRQGLRLCVHQRDFTPGRNIVDNIYHSVHDSRHVLTVFSRHFARSQWCQFELALCLTHVIEHGDTLLVTCVDDVTCSGQLTPTMMAVLNTTTYIQWDWASGRASDRASDAQHSFWARLRLALTDAGRGDGGGGGGSGRSSGNCSSQG</sequence>
<evidence type="ECO:0000313" key="17">
    <source>
        <dbReference type="Proteomes" id="UP001374579"/>
    </source>
</evidence>
<evidence type="ECO:0000259" key="15">
    <source>
        <dbReference type="PROSITE" id="PS50104"/>
    </source>
</evidence>
<dbReference type="InterPro" id="IPR000157">
    <property type="entry name" value="TIR_dom"/>
</dbReference>
<comment type="caution">
    <text evidence="16">The sequence shown here is derived from an EMBL/GenBank/DDBJ whole genome shotgun (WGS) entry which is preliminary data.</text>
</comment>
<dbReference type="Proteomes" id="UP001374579">
    <property type="component" value="Unassembled WGS sequence"/>
</dbReference>
<gene>
    <name evidence="16" type="ORF">V1264_023799</name>
</gene>
<evidence type="ECO:0000256" key="14">
    <source>
        <dbReference type="SAM" id="SignalP"/>
    </source>
</evidence>
<dbReference type="PANTHER" id="PTHR24365:SF541">
    <property type="entry name" value="PROTEIN TOLL-RELATED"/>
    <property type="match status" value="1"/>
</dbReference>
<dbReference type="Pfam" id="PF13855">
    <property type="entry name" value="LRR_8"/>
    <property type="match status" value="3"/>
</dbReference>
<dbReference type="Pfam" id="PF12799">
    <property type="entry name" value="LRR_4"/>
    <property type="match status" value="1"/>
</dbReference>
<dbReference type="InterPro" id="IPR000483">
    <property type="entry name" value="Cys-rich_flank_reg_C"/>
</dbReference>
<dbReference type="Pfam" id="PF01582">
    <property type="entry name" value="TIR"/>
    <property type="match status" value="1"/>
</dbReference>